<feature type="region of interest" description="Disordered" evidence="1">
    <location>
        <begin position="68"/>
        <end position="155"/>
    </location>
</feature>
<keyword evidence="4" id="KW-1185">Reference proteome</keyword>
<protein>
    <submittedName>
        <fullName evidence="5">Nitrate regulatory gene2 protein</fullName>
    </submittedName>
</protein>
<feature type="compositionally biased region" description="Gly residues" evidence="1">
    <location>
        <begin position="85"/>
        <end position="96"/>
    </location>
</feature>
<feature type="compositionally biased region" description="Polar residues" evidence="1">
    <location>
        <begin position="318"/>
        <end position="329"/>
    </location>
</feature>
<dbReference type="OrthoDB" id="1925648at2759"/>
<dbReference type="PANTHER" id="PTHR21450">
    <property type="entry name" value="PROTEIN ALTERED PHOSPHATE STARVATION RESPONSE 1"/>
    <property type="match status" value="1"/>
</dbReference>
<evidence type="ECO:0000256" key="1">
    <source>
        <dbReference type="SAM" id="MobiDB-lite"/>
    </source>
</evidence>
<name>A0A6I9RR30_ELAGV</name>
<feature type="domain" description="DUF632" evidence="2">
    <location>
        <begin position="426"/>
        <end position="742"/>
    </location>
</feature>
<feature type="compositionally biased region" description="Low complexity" evidence="1">
    <location>
        <begin position="137"/>
        <end position="153"/>
    </location>
</feature>
<accession>A0A6I9RR30</accession>
<dbReference type="PANTHER" id="PTHR21450:SF57">
    <property type="entry name" value="BZIP TRANSCRIPTION FACTOR-LIKE"/>
    <property type="match status" value="1"/>
</dbReference>
<feature type="compositionally biased region" description="Low complexity" evidence="1">
    <location>
        <begin position="394"/>
        <end position="409"/>
    </location>
</feature>
<evidence type="ECO:0000259" key="2">
    <source>
        <dbReference type="Pfam" id="PF04782"/>
    </source>
</evidence>
<feature type="compositionally biased region" description="Basic and acidic residues" evidence="1">
    <location>
        <begin position="330"/>
        <end position="348"/>
    </location>
</feature>
<dbReference type="Proteomes" id="UP000504607">
    <property type="component" value="Chromosome 9"/>
</dbReference>
<evidence type="ECO:0000259" key="3">
    <source>
        <dbReference type="Pfam" id="PF04783"/>
    </source>
</evidence>
<dbReference type="InterPro" id="IPR006868">
    <property type="entry name" value="DUF630"/>
</dbReference>
<feature type="region of interest" description="Disordered" evidence="1">
    <location>
        <begin position="215"/>
        <end position="245"/>
    </location>
</feature>
<reference evidence="5" key="1">
    <citation type="submission" date="2025-08" db="UniProtKB">
        <authorList>
            <consortium name="RefSeq"/>
        </authorList>
    </citation>
    <scope>IDENTIFICATION</scope>
</reference>
<proteinExistence type="predicted"/>
<dbReference type="AlphaFoldDB" id="A0A6I9RR30"/>
<dbReference type="KEGG" id="egu:105051768"/>
<dbReference type="InParanoid" id="A0A6I9RR30"/>
<feature type="compositionally biased region" description="Pro residues" evidence="1">
    <location>
        <begin position="232"/>
        <end position="241"/>
    </location>
</feature>
<organism evidence="4 5">
    <name type="scientific">Elaeis guineensis var. tenera</name>
    <name type="common">Oil palm</name>
    <dbReference type="NCBI Taxonomy" id="51953"/>
    <lineage>
        <taxon>Eukaryota</taxon>
        <taxon>Viridiplantae</taxon>
        <taxon>Streptophyta</taxon>
        <taxon>Embryophyta</taxon>
        <taxon>Tracheophyta</taxon>
        <taxon>Spermatophyta</taxon>
        <taxon>Magnoliopsida</taxon>
        <taxon>Liliopsida</taxon>
        <taxon>Arecaceae</taxon>
        <taxon>Arecoideae</taxon>
        <taxon>Cocoseae</taxon>
        <taxon>Elaeidinae</taxon>
        <taxon>Elaeis</taxon>
    </lineage>
</organism>
<feature type="domain" description="DUF630" evidence="3">
    <location>
        <begin position="1"/>
        <end position="59"/>
    </location>
</feature>
<dbReference type="GeneID" id="105051768"/>
<gene>
    <name evidence="5" type="primary">LOC105051768</name>
</gene>
<dbReference type="InterPro" id="IPR006867">
    <property type="entry name" value="DUF632"/>
</dbReference>
<sequence>MGCGSSRAAESRVVSLCRERRELIRAAADRRYALASAHAAYFRALAAVGDSLERFVREELAVAPVLTLPSDGKGKSKSVSSASDDGGGSRGSGGGSSSVTPLSHSLSDDGSHLHVSSGSERKGGGGDGGGGGGGVGVESSSSPPRSASAASSPNYSFMRSSTAFPTMVYEDPITQQWQHPSNSGYGYGYEYGYGYGYPPYGVPIGSPLPGRENSYYYDQPMSPPVSAAAAPSTPPPPPPPEGSAWEFFDPFNTYEKLLPEYGGGRYGVTSYASSPDSSEVREKEGIPDLEDETEVEAMKKVGKEKKVVTEDSGGKESSIGSYKTESTQEMGEKDEKNGKIGSEEKESKSSSVSSRIRSNGEDDGSSGKKKGVKFEEEASFVMEESRPSSAKALSTPSSGKSSSTPSNGKLMSDPSSGNAHGPRDVAEVVKEIKGHFNSAANYGEEVSGMLEVGKLPYRSRSRMFRVIPSRIWRPMALTMLTSSRPSFKHSRRSAANTIRSRASNGISEKHMGTKSGDLSSTLEKLYVWEKKLCKEVKDEEKLQSIYDKKYKRLKALDRGGAEFNKIDSARASIRKLRTKISIIIKSVDAISNRMHKIRDEELQPQLTELIQGLVKMWKSLLDCHRKQLQAIVDSKSQSLTAKTGRQSQTIAKATKELEVDLLHWLHCFKEWISTQKAYNEALNGWLMKWLPEELEQTPDGVAPFSPGRIGAPAVYIISNDWFHAIKSISEDKATETMHDFSVIAHKLWESQNREQDLRLKAEYLSRDYDRRRKSLQQDSGMNERMDIVSVTENGEEHHDDRLTELDSMKKRLEEVKAKHDETVKQVQDAASSILQTGLIPIFEALETFSSETLRAYEGVRLPNERGS</sequence>
<feature type="region of interest" description="Disordered" evidence="1">
    <location>
        <begin position="265"/>
        <end position="423"/>
    </location>
</feature>
<dbReference type="RefSeq" id="XP_010930667.1">
    <property type="nucleotide sequence ID" value="XM_010932365.3"/>
</dbReference>
<dbReference type="Pfam" id="PF04783">
    <property type="entry name" value="DUF630"/>
    <property type="match status" value="1"/>
</dbReference>
<feature type="compositionally biased region" description="Gly residues" evidence="1">
    <location>
        <begin position="125"/>
        <end position="136"/>
    </location>
</feature>
<evidence type="ECO:0000313" key="5">
    <source>
        <dbReference type="RefSeq" id="XP_010930667.1"/>
    </source>
</evidence>
<evidence type="ECO:0000313" key="4">
    <source>
        <dbReference type="Proteomes" id="UP000504607"/>
    </source>
</evidence>
<dbReference type="Pfam" id="PF04782">
    <property type="entry name" value="DUF632"/>
    <property type="match status" value="1"/>
</dbReference>
<feature type="compositionally biased region" description="Basic and acidic residues" evidence="1">
    <location>
        <begin position="296"/>
        <end position="314"/>
    </location>
</feature>